<name>A0A8H7XPR3_PSICU</name>
<evidence type="ECO:0000313" key="1">
    <source>
        <dbReference type="EMBL" id="KAG5165176.1"/>
    </source>
</evidence>
<protein>
    <submittedName>
        <fullName evidence="1">Uncharacterized protein</fullName>
    </submittedName>
</protein>
<dbReference type="AlphaFoldDB" id="A0A8H7XPR3"/>
<sequence>MSYTFPNSVSAKPIVLGSSHPQGSPLEAWWPTAQSDSIRLKLYRRTANEGNHVPIYIALCIGLVAAMYKTTAVACDSAEYDESVPLDYSGLVSRLWKGQAWGQDPEEHYNIYIQTLSNAE</sequence>
<gene>
    <name evidence="1" type="ORF">JR316_009872</name>
</gene>
<comment type="caution">
    <text evidence="1">The sequence shown here is derived from an EMBL/GenBank/DDBJ whole genome shotgun (WGS) entry which is preliminary data.</text>
</comment>
<accession>A0A8H7XPR3</accession>
<organism evidence="1">
    <name type="scientific">Psilocybe cubensis</name>
    <name type="common">Psychedelic mushroom</name>
    <name type="synonym">Stropharia cubensis</name>
    <dbReference type="NCBI Taxonomy" id="181762"/>
    <lineage>
        <taxon>Eukaryota</taxon>
        <taxon>Fungi</taxon>
        <taxon>Dikarya</taxon>
        <taxon>Basidiomycota</taxon>
        <taxon>Agaricomycotina</taxon>
        <taxon>Agaricomycetes</taxon>
        <taxon>Agaricomycetidae</taxon>
        <taxon>Agaricales</taxon>
        <taxon>Agaricineae</taxon>
        <taxon>Strophariaceae</taxon>
        <taxon>Psilocybe</taxon>
    </lineage>
</organism>
<dbReference type="EMBL" id="JAFIQS010000010">
    <property type="protein sequence ID" value="KAG5165176.1"/>
    <property type="molecule type" value="Genomic_DNA"/>
</dbReference>
<reference evidence="1" key="1">
    <citation type="submission" date="2021-02" db="EMBL/GenBank/DDBJ databases">
        <title>Psilocybe cubensis genome.</title>
        <authorList>
            <person name="Mckernan K.J."/>
            <person name="Crawford S."/>
            <person name="Trippe A."/>
            <person name="Kane L.T."/>
            <person name="Mclaughlin S."/>
        </authorList>
    </citation>
    <scope>NUCLEOTIDE SEQUENCE [LARGE SCALE GENOMIC DNA]</scope>
    <source>
        <strain evidence="1">MGC-MH-2018</strain>
    </source>
</reference>
<proteinExistence type="predicted"/>